<dbReference type="AlphaFoldDB" id="A0A085LKR0"/>
<reference evidence="1 2" key="1">
    <citation type="journal article" date="2014" name="Nat. Genet.">
        <title>Genome and transcriptome of the porcine whipworm Trichuris suis.</title>
        <authorList>
            <person name="Jex A.R."/>
            <person name="Nejsum P."/>
            <person name="Schwarz E.M."/>
            <person name="Hu L."/>
            <person name="Young N.D."/>
            <person name="Hall R.S."/>
            <person name="Korhonen P.K."/>
            <person name="Liao S."/>
            <person name="Thamsborg S."/>
            <person name="Xia J."/>
            <person name="Xu P."/>
            <person name="Wang S."/>
            <person name="Scheerlinck J.P."/>
            <person name="Hofmann A."/>
            <person name="Sternberg P.W."/>
            <person name="Wang J."/>
            <person name="Gasser R.B."/>
        </authorList>
    </citation>
    <scope>NUCLEOTIDE SEQUENCE [LARGE SCALE GENOMIC DNA]</scope>
    <source>
        <strain evidence="1">DCEP-RM93M</strain>
    </source>
</reference>
<sequence length="168" mass="18839">MTEILITNKYAPLSNEPTEASRKNLRSLLHTYGTETKEPEIIRLAGHLRLASNYTPPELYGLPKVHNPGDPFGPRVSTINSTTSELSWYLKKVFKPLPGKEQFVVKNSETFLNGIRSYHLGTGEILVSYDMKELFPSIPTSDTLDTLCNLLNAETNLLSRTKLNPFSS</sequence>
<gene>
    <name evidence="1" type="ORF">M513_13572</name>
</gene>
<keyword evidence="2" id="KW-1185">Reference proteome</keyword>
<dbReference type="PANTHER" id="PTHR21301">
    <property type="entry name" value="REVERSE TRANSCRIPTASE"/>
    <property type="match status" value="1"/>
</dbReference>
<dbReference type="PANTHER" id="PTHR21301:SF11">
    <property type="entry name" value="GIY-YIG DOMAIN-CONTAINING PROTEIN"/>
    <property type="match status" value="1"/>
</dbReference>
<dbReference type="EMBL" id="KL363463">
    <property type="protein sequence ID" value="KFD45556.1"/>
    <property type="molecule type" value="Genomic_DNA"/>
</dbReference>
<evidence type="ECO:0000313" key="1">
    <source>
        <dbReference type="EMBL" id="KFD45556.1"/>
    </source>
</evidence>
<name>A0A085LKR0_9BILA</name>
<dbReference type="Proteomes" id="UP000030764">
    <property type="component" value="Unassembled WGS sequence"/>
</dbReference>
<proteinExistence type="predicted"/>
<organism evidence="1 2">
    <name type="scientific">Trichuris suis</name>
    <name type="common">pig whipworm</name>
    <dbReference type="NCBI Taxonomy" id="68888"/>
    <lineage>
        <taxon>Eukaryota</taxon>
        <taxon>Metazoa</taxon>
        <taxon>Ecdysozoa</taxon>
        <taxon>Nematoda</taxon>
        <taxon>Enoplea</taxon>
        <taxon>Dorylaimia</taxon>
        <taxon>Trichinellida</taxon>
        <taxon>Trichuridae</taxon>
        <taxon>Trichuris</taxon>
    </lineage>
</organism>
<protein>
    <recommendedName>
        <fullName evidence="3">Reverse transcriptase domain-containing protein</fullName>
    </recommendedName>
</protein>
<evidence type="ECO:0008006" key="3">
    <source>
        <dbReference type="Google" id="ProtNLM"/>
    </source>
</evidence>
<evidence type="ECO:0000313" key="2">
    <source>
        <dbReference type="Proteomes" id="UP000030764"/>
    </source>
</evidence>
<accession>A0A085LKR0</accession>